<gene>
    <name evidence="4" type="ORF">Acr_17g0010730</name>
</gene>
<reference evidence="4 5" key="1">
    <citation type="submission" date="2019-07" db="EMBL/GenBank/DDBJ databases">
        <title>De Novo Assembly of kiwifruit Actinidia rufa.</title>
        <authorList>
            <person name="Sugita-Konishi S."/>
            <person name="Sato K."/>
            <person name="Mori E."/>
            <person name="Abe Y."/>
            <person name="Kisaki G."/>
            <person name="Hamano K."/>
            <person name="Suezawa K."/>
            <person name="Otani M."/>
            <person name="Fukuda T."/>
            <person name="Manabe T."/>
            <person name="Gomi K."/>
            <person name="Tabuchi M."/>
            <person name="Akimitsu K."/>
            <person name="Kataoka I."/>
        </authorList>
    </citation>
    <scope>NUCLEOTIDE SEQUENCE [LARGE SCALE GENOMIC DNA]</scope>
    <source>
        <strain evidence="5">cv. Fuchu</strain>
    </source>
</reference>
<dbReference type="EMBL" id="BJWL01000017">
    <property type="protein sequence ID" value="GFZ05501.1"/>
    <property type="molecule type" value="Genomic_DNA"/>
</dbReference>
<comment type="caution">
    <text evidence="4">The sequence shown here is derived from an EMBL/GenBank/DDBJ whole genome shotgun (WGS) entry which is preliminary data.</text>
</comment>
<protein>
    <submittedName>
        <fullName evidence="4">Glucan synthase-like 7</fullName>
    </submittedName>
</protein>
<dbReference type="InterPro" id="IPR023175">
    <property type="entry name" value="Vta1/CALS_N_sf"/>
</dbReference>
<dbReference type="OrthoDB" id="1880850at2759"/>
<evidence type="ECO:0000256" key="2">
    <source>
        <dbReference type="ARBA" id="ARBA00023136"/>
    </source>
</evidence>
<keyword evidence="5" id="KW-1185">Reference proteome</keyword>
<dbReference type="AlphaFoldDB" id="A0A7J0G3Y5"/>
<keyword evidence="2" id="KW-0472">Membrane</keyword>
<accession>A0A7J0G3Y5</accession>
<feature type="region of interest" description="Disordered" evidence="3">
    <location>
        <begin position="1"/>
        <end position="38"/>
    </location>
</feature>
<comment type="subcellular location">
    <subcellularLocation>
        <location evidence="1">Endomembrane system</location>
    </subcellularLocation>
</comment>
<dbReference type="Proteomes" id="UP000585474">
    <property type="component" value="Unassembled WGS sequence"/>
</dbReference>
<evidence type="ECO:0000313" key="5">
    <source>
        <dbReference type="Proteomes" id="UP000585474"/>
    </source>
</evidence>
<dbReference type="GO" id="GO:0012505">
    <property type="term" value="C:endomembrane system"/>
    <property type="evidence" value="ECO:0007669"/>
    <property type="project" value="UniProtKB-SubCell"/>
</dbReference>
<evidence type="ECO:0000256" key="1">
    <source>
        <dbReference type="ARBA" id="ARBA00004308"/>
    </source>
</evidence>
<dbReference type="Gene3D" id="1.25.40.270">
    <property type="entry name" value="Vacuolar protein sorting-associated protein vta1"/>
    <property type="match status" value="1"/>
</dbReference>
<name>A0A7J0G3Y5_9ERIC</name>
<proteinExistence type="predicted"/>
<sequence length="86" mass="9165">MASSSGSKNGVGPPRSMSRRVTRAPSMVDPTTDDHTAIDSELVPSSLAPIAPILRVANDVEKDNPRVAYLCETLSLSLARLPLLCF</sequence>
<evidence type="ECO:0000256" key="3">
    <source>
        <dbReference type="SAM" id="MobiDB-lite"/>
    </source>
</evidence>
<organism evidence="4 5">
    <name type="scientific">Actinidia rufa</name>
    <dbReference type="NCBI Taxonomy" id="165716"/>
    <lineage>
        <taxon>Eukaryota</taxon>
        <taxon>Viridiplantae</taxon>
        <taxon>Streptophyta</taxon>
        <taxon>Embryophyta</taxon>
        <taxon>Tracheophyta</taxon>
        <taxon>Spermatophyta</taxon>
        <taxon>Magnoliopsida</taxon>
        <taxon>eudicotyledons</taxon>
        <taxon>Gunneridae</taxon>
        <taxon>Pentapetalae</taxon>
        <taxon>asterids</taxon>
        <taxon>Ericales</taxon>
        <taxon>Actinidiaceae</taxon>
        <taxon>Actinidia</taxon>
    </lineage>
</organism>
<evidence type="ECO:0000313" key="4">
    <source>
        <dbReference type="EMBL" id="GFZ05501.1"/>
    </source>
</evidence>